<evidence type="ECO:0000256" key="6">
    <source>
        <dbReference type="ARBA" id="ARBA00022737"/>
    </source>
</evidence>
<dbReference type="Pfam" id="PF23953">
    <property type="entry name" value="TPR_COPA_B"/>
    <property type="match status" value="1"/>
</dbReference>
<dbReference type="AlphaFoldDB" id="A0A7S3FA40"/>
<keyword evidence="5" id="KW-0853">WD repeat</keyword>
<dbReference type="Gene3D" id="1.25.40.470">
    <property type="match status" value="1"/>
</dbReference>
<dbReference type="InterPro" id="IPR006692">
    <property type="entry name" value="Beta-prop_COPA/B_2nd"/>
</dbReference>
<organism evidence="14">
    <name type="scientific">Haptolina ericina</name>
    <dbReference type="NCBI Taxonomy" id="156174"/>
    <lineage>
        <taxon>Eukaryota</taxon>
        <taxon>Haptista</taxon>
        <taxon>Haptophyta</taxon>
        <taxon>Prymnesiophyceae</taxon>
        <taxon>Prymnesiales</taxon>
        <taxon>Prymnesiaceae</taxon>
        <taxon>Haptolina</taxon>
    </lineage>
</organism>
<name>A0A7S3FA40_9EUKA</name>
<keyword evidence="8" id="KW-0653">Protein transport</keyword>
<feature type="domain" description="COPA/B second beta-propeller" evidence="11">
    <location>
        <begin position="10"/>
        <end position="74"/>
    </location>
</feature>
<proteinExistence type="predicted"/>
<evidence type="ECO:0000313" key="14">
    <source>
        <dbReference type="EMBL" id="CAE0135029.1"/>
    </source>
</evidence>
<feature type="domain" description="COPA/B TPR" evidence="13">
    <location>
        <begin position="98"/>
        <end position="263"/>
    </location>
</feature>
<evidence type="ECO:0000256" key="3">
    <source>
        <dbReference type="ARBA" id="ARBA00022448"/>
    </source>
</evidence>
<dbReference type="Pfam" id="PF06957">
    <property type="entry name" value="COPI_C"/>
    <property type="match status" value="1"/>
</dbReference>
<sequence length="706" mass="77222">MAGLHTSASQSQLCMIHETIRIKSGAWDGNDIFFFSTLNHIKYCLTNGDHGIIRTLEVPVYISACNNGTIHCLDREGKVRKLVVDATECMFKLCLHKREFERVVRIIKQSKLSGHAIIAYLQKKGFPQVALHFVSDEQTRFNLAVECGNIDVALQAAYALDTKENWHKLGAEALKQGNHQVVEMAYQRTKDMERLSFLYLITGNIDKLRKMLKIAEMRADVMARFHNSLYLGEVPERIRLLQEAGHLPLAYMAALTHGFTETAESIATQLAAAGRPIPSEISSGPKMLYPPLPILRDSNWPLLTVSKGTFEHGLADGAVDSSLHADPDDADASGGWGDDLDLNLGGASDAVAPLPVDGEVGDPFEAESGAGGWETEELDLGDLSLSAGAGPLASSGGYYVAPSVGLPAASVWSRDSQLAADHAAAGSFESSMHMMRRQFGLVDFSALKPFFLSLSGASHATLAGALTSPALLSPLWRGSAAMPRLAMSLPVLVERLKLAYKMVTEGKFQEGLDAFTHIMTGVALTVVQSKQQVNELRELLSICREYISALKIELRRKRTVEPERQMELAAYFTHCNLQSSHTMLALRSAMTAAYKLKLLRSASSFARRLLELNPRPDISTQARKVIQLGDASPNDAFEYRYDERNPFVVCNASLVPIYRGSALVRCTYCKAAYLPEHKGKACNICLMGEVGGEAPGLEEAAFLDMN</sequence>
<dbReference type="GO" id="GO:0030126">
    <property type="term" value="C:COPI vesicle coat"/>
    <property type="evidence" value="ECO:0007669"/>
    <property type="project" value="InterPro"/>
</dbReference>
<dbReference type="InterPro" id="IPR056176">
    <property type="entry name" value="TPR_COPA_B"/>
</dbReference>
<keyword evidence="10" id="KW-0472">Membrane</keyword>
<dbReference type="Pfam" id="PF04053">
    <property type="entry name" value="B-prop_COPA_B_2nd"/>
    <property type="match status" value="1"/>
</dbReference>
<evidence type="ECO:0000256" key="1">
    <source>
        <dbReference type="ARBA" id="ARBA00004255"/>
    </source>
</evidence>
<evidence type="ECO:0000259" key="12">
    <source>
        <dbReference type="Pfam" id="PF06957"/>
    </source>
</evidence>
<keyword evidence="4" id="KW-0963">Cytoplasm</keyword>
<evidence type="ECO:0000256" key="5">
    <source>
        <dbReference type="ARBA" id="ARBA00022574"/>
    </source>
</evidence>
<keyword evidence="9" id="KW-0333">Golgi apparatus</keyword>
<evidence type="ECO:0000256" key="10">
    <source>
        <dbReference type="ARBA" id="ARBA00023136"/>
    </source>
</evidence>
<feature type="domain" description="Coatomer alpha subunit C-terminal" evidence="12">
    <location>
        <begin position="307"/>
        <end position="698"/>
    </location>
</feature>
<evidence type="ECO:0000256" key="7">
    <source>
        <dbReference type="ARBA" id="ARBA00022892"/>
    </source>
</evidence>
<protein>
    <recommendedName>
        <fullName evidence="15">Coatomer alpha subunit C-terminal domain-containing protein</fullName>
    </recommendedName>
</protein>
<keyword evidence="3" id="KW-0813">Transport</keyword>
<keyword evidence="7" id="KW-0931">ER-Golgi transport</keyword>
<dbReference type="GO" id="GO:0006886">
    <property type="term" value="P:intracellular protein transport"/>
    <property type="evidence" value="ECO:0007669"/>
    <property type="project" value="InterPro"/>
</dbReference>
<evidence type="ECO:0000259" key="13">
    <source>
        <dbReference type="Pfam" id="PF23953"/>
    </source>
</evidence>
<evidence type="ECO:0000256" key="4">
    <source>
        <dbReference type="ARBA" id="ARBA00022490"/>
    </source>
</evidence>
<gene>
    <name evidence="14" type="ORF">HERI1096_LOCUS30498</name>
</gene>
<dbReference type="InterPro" id="IPR010714">
    <property type="entry name" value="Coatomer_asu_C"/>
</dbReference>
<keyword evidence="6" id="KW-0677">Repeat</keyword>
<evidence type="ECO:0000256" key="2">
    <source>
        <dbReference type="ARBA" id="ARBA00004496"/>
    </source>
</evidence>
<dbReference type="GO" id="GO:0005198">
    <property type="term" value="F:structural molecule activity"/>
    <property type="evidence" value="ECO:0007669"/>
    <property type="project" value="InterPro"/>
</dbReference>
<accession>A0A7S3FA40</accession>
<evidence type="ECO:0008006" key="15">
    <source>
        <dbReference type="Google" id="ProtNLM"/>
    </source>
</evidence>
<evidence type="ECO:0000256" key="8">
    <source>
        <dbReference type="ARBA" id="ARBA00022927"/>
    </source>
</evidence>
<dbReference type="EMBL" id="HBHX01055347">
    <property type="protein sequence ID" value="CAE0135029.1"/>
    <property type="molecule type" value="Transcribed_RNA"/>
</dbReference>
<comment type="subcellular location">
    <subcellularLocation>
        <location evidence="2">Cytoplasm</location>
    </subcellularLocation>
    <subcellularLocation>
        <location evidence="1">Golgi apparatus membrane</location>
        <topology evidence="1">Peripheral membrane protein</topology>
        <orientation evidence="1">Cytoplasmic side</orientation>
    </subcellularLocation>
</comment>
<dbReference type="CDD" id="cd22948">
    <property type="entry name" value="Coatomer_WDAD_alpha"/>
    <property type="match status" value="1"/>
</dbReference>
<dbReference type="InterPro" id="IPR047312">
    <property type="entry name" value="Coatomer_alpha_WD-assoc_reg"/>
</dbReference>
<evidence type="ECO:0000259" key="11">
    <source>
        <dbReference type="Pfam" id="PF04053"/>
    </source>
</evidence>
<reference evidence="14" key="1">
    <citation type="submission" date="2021-01" db="EMBL/GenBank/DDBJ databases">
        <authorList>
            <person name="Corre E."/>
            <person name="Pelletier E."/>
            <person name="Niang G."/>
            <person name="Scheremetjew M."/>
            <person name="Finn R."/>
            <person name="Kale V."/>
            <person name="Holt S."/>
            <person name="Cochrane G."/>
            <person name="Meng A."/>
            <person name="Brown T."/>
            <person name="Cohen L."/>
        </authorList>
    </citation>
    <scope>NUCLEOTIDE SEQUENCE</scope>
    <source>
        <strain evidence="14">CCMP281</strain>
    </source>
</reference>
<evidence type="ECO:0000256" key="9">
    <source>
        <dbReference type="ARBA" id="ARBA00023034"/>
    </source>
</evidence>
<dbReference type="GO" id="GO:0000139">
    <property type="term" value="C:Golgi membrane"/>
    <property type="evidence" value="ECO:0007669"/>
    <property type="project" value="UniProtKB-SubCell"/>
</dbReference>
<dbReference type="FunFam" id="1.25.40.470:FF:000002">
    <property type="entry name" value="Coatomer subunit alpha"/>
    <property type="match status" value="1"/>
</dbReference>
<dbReference type="GO" id="GO:0016192">
    <property type="term" value="P:vesicle-mediated transport"/>
    <property type="evidence" value="ECO:0007669"/>
    <property type="project" value="UniProtKB-KW"/>
</dbReference>